<gene>
    <name evidence="5" type="ORF">SK128_018537</name>
</gene>
<evidence type="ECO:0000313" key="5">
    <source>
        <dbReference type="EMBL" id="KAK7074289.1"/>
    </source>
</evidence>
<accession>A0AAN9A4W6</accession>
<proteinExistence type="predicted"/>
<dbReference type="Proteomes" id="UP001381693">
    <property type="component" value="Unassembled WGS sequence"/>
</dbReference>
<keyword evidence="3" id="KW-0732">Signal</keyword>
<keyword evidence="2" id="KW-0325">Glycoprotein</keyword>
<keyword evidence="1" id="KW-1015">Disulfide bond</keyword>
<reference evidence="5 6" key="1">
    <citation type="submission" date="2023-11" db="EMBL/GenBank/DDBJ databases">
        <title>Halocaridina rubra genome assembly.</title>
        <authorList>
            <person name="Smith C."/>
        </authorList>
    </citation>
    <scope>NUCLEOTIDE SEQUENCE [LARGE SCALE GENOMIC DNA]</scope>
    <source>
        <strain evidence="5">EP-1</strain>
        <tissue evidence="5">Whole</tissue>
    </source>
</reference>
<feature type="chain" id="PRO_5043022612" description="VWFD domain-containing protein" evidence="3">
    <location>
        <begin position="23"/>
        <end position="477"/>
    </location>
</feature>
<dbReference type="SMART" id="SM00216">
    <property type="entry name" value="VWD"/>
    <property type="match status" value="1"/>
</dbReference>
<name>A0AAN9A4W6_HALRR</name>
<dbReference type="InterPro" id="IPR001846">
    <property type="entry name" value="VWF_type-D"/>
</dbReference>
<protein>
    <recommendedName>
        <fullName evidence="4">VWFD domain-containing protein</fullName>
    </recommendedName>
</protein>
<evidence type="ECO:0000256" key="3">
    <source>
        <dbReference type="SAM" id="SignalP"/>
    </source>
</evidence>
<dbReference type="Pfam" id="PF00094">
    <property type="entry name" value="VWD"/>
    <property type="match status" value="1"/>
</dbReference>
<sequence>MALKKLIIVGLLFLILLTIVSAKKCKFNKKKYGEGKVIKKICANIVCSNGQWKFLGWNGNPEKCARCGISNDPHFTTFDGYYYDFHGICNYSLAQKGYGYNSKFGIYGQFYRCYSFPSCVDITTFKNNKKTVVEVHHNSIPNVFVNGSPFTVPNTIVGVPSSNNKMLAWYDGYCVHFVGHKRLVLTACPYYMYIYAHRKLKNKINGLCGHFNFDMADDFTTRSKAVLPLQSNPIVFPTSWMTADQSKNCPDVEKPDEDTNESYCGLNDDDLEILRARCGTLFAGNVGTRELFEAAVRDCVSDLCMMIENNVPQVEQQAWMVTMQEMQDSRVEIEKNTIGEVIITQTDKATATTTAATPSPTTSEATTPTTILWDTTSWWWGDTTSAWWWTRWTRTARPTTTYPCRLTADEFRLVPQNCYLKSTAKERNAQKLSALEYNNCLSQYCRLKQDGLSEEELRAWIEKLPHMENSRAKENTD</sequence>
<evidence type="ECO:0000313" key="6">
    <source>
        <dbReference type="Proteomes" id="UP001381693"/>
    </source>
</evidence>
<evidence type="ECO:0000259" key="4">
    <source>
        <dbReference type="PROSITE" id="PS51233"/>
    </source>
</evidence>
<comment type="caution">
    <text evidence="5">The sequence shown here is derived from an EMBL/GenBank/DDBJ whole genome shotgun (WGS) entry which is preliminary data.</text>
</comment>
<keyword evidence="6" id="KW-1185">Reference proteome</keyword>
<dbReference type="PANTHER" id="PTHR11339">
    <property type="entry name" value="EXTRACELLULAR MATRIX GLYCOPROTEIN RELATED"/>
    <property type="match status" value="1"/>
</dbReference>
<evidence type="ECO:0000256" key="1">
    <source>
        <dbReference type="ARBA" id="ARBA00023157"/>
    </source>
</evidence>
<dbReference type="EMBL" id="JAXCGZ010011687">
    <property type="protein sequence ID" value="KAK7074289.1"/>
    <property type="molecule type" value="Genomic_DNA"/>
</dbReference>
<dbReference type="PROSITE" id="PS51233">
    <property type="entry name" value="VWFD"/>
    <property type="match status" value="1"/>
</dbReference>
<feature type="domain" description="VWFD" evidence="4">
    <location>
        <begin position="65"/>
        <end position="250"/>
    </location>
</feature>
<dbReference type="AlphaFoldDB" id="A0AAN9A4W6"/>
<organism evidence="5 6">
    <name type="scientific">Halocaridina rubra</name>
    <name type="common">Hawaiian red shrimp</name>
    <dbReference type="NCBI Taxonomy" id="373956"/>
    <lineage>
        <taxon>Eukaryota</taxon>
        <taxon>Metazoa</taxon>
        <taxon>Ecdysozoa</taxon>
        <taxon>Arthropoda</taxon>
        <taxon>Crustacea</taxon>
        <taxon>Multicrustacea</taxon>
        <taxon>Malacostraca</taxon>
        <taxon>Eumalacostraca</taxon>
        <taxon>Eucarida</taxon>
        <taxon>Decapoda</taxon>
        <taxon>Pleocyemata</taxon>
        <taxon>Caridea</taxon>
        <taxon>Atyoidea</taxon>
        <taxon>Atyidae</taxon>
        <taxon>Halocaridina</taxon>
    </lineage>
</organism>
<evidence type="ECO:0000256" key="2">
    <source>
        <dbReference type="ARBA" id="ARBA00023180"/>
    </source>
</evidence>
<dbReference type="InterPro" id="IPR050780">
    <property type="entry name" value="Mucin_vWF_Thrombospondin_sf"/>
</dbReference>
<feature type="signal peptide" evidence="3">
    <location>
        <begin position="1"/>
        <end position="22"/>
    </location>
</feature>